<evidence type="ECO:0000313" key="9">
    <source>
        <dbReference type="Proteomes" id="UP001302949"/>
    </source>
</evidence>
<dbReference type="InterPro" id="IPR006143">
    <property type="entry name" value="RND_pump_MFP"/>
</dbReference>
<evidence type="ECO:0000259" key="6">
    <source>
        <dbReference type="Pfam" id="PF25954"/>
    </source>
</evidence>
<proteinExistence type="inferred from homology"/>
<comment type="caution">
    <text evidence="8">The sequence shown here is derived from an EMBL/GenBank/DDBJ whole genome shotgun (WGS) entry which is preliminary data.</text>
</comment>
<dbReference type="Pfam" id="PF25917">
    <property type="entry name" value="BSH_RND"/>
    <property type="match status" value="1"/>
</dbReference>
<comment type="subcellular location">
    <subcellularLocation>
        <location evidence="1">Cell envelope</location>
    </subcellularLocation>
</comment>
<dbReference type="InterPro" id="IPR058792">
    <property type="entry name" value="Beta-barrel_RND_2"/>
</dbReference>
<dbReference type="PANTHER" id="PTHR30469:SF36">
    <property type="entry name" value="BLL3903 PROTEIN"/>
    <property type="match status" value="1"/>
</dbReference>
<evidence type="ECO:0000256" key="1">
    <source>
        <dbReference type="ARBA" id="ARBA00004196"/>
    </source>
</evidence>
<evidence type="ECO:0000256" key="2">
    <source>
        <dbReference type="ARBA" id="ARBA00009477"/>
    </source>
</evidence>
<dbReference type="Pfam" id="PF25876">
    <property type="entry name" value="HH_MFP_RND"/>
    <property type="match status" value="1"/>
</dbReference>
<feature type="domain" description="Multidrug resistance protein MdtA-like barrel-sandwich hybrid" evidence="5">
    <location>
        <begin position="66"/>
        <end position="184"/>
    </location>
</feature>
<keyword evidence="3" id="KW-0813">Transport</keyword>
<dbReference type="EMBL" id="JAYFUM010000020">
    <property type="protein sequence ID" value="MEA5140704.1"/>
    <property type="molecule type" value="Genomic_DNA"/>
</dbReference>
<dbReference type="InterPro" id="IPR058627">
    <property type="entry name" value="MdtA-like_C"/>
</dbReference>
<dbReference type="Gene3D" id="2.40.50.100">
    <property type="match status" value="1"/>
</dbReference>
<accession>A0ABU5QCX6</accession>
<dbReference type="Pfam" id="PF25954">
    <property type="entry name" value="Beta-barrel_RND_2"/>
    <property type="match status" value="1"/>
</dbReference>
<name>A0ABU5QCX6_9BACT</name>
<dbReference type="NCBIfam" id="TIGR01730">
    <property type="entry name" value="RND_mfp"/>
    <property type="match status" value="1"/>
</dbReference>
<evidence type="ECO:0000259" key="5">
    <source>
        <dbReference type="Pfam" id="PF25917"/>
    </source>
</evidence>
<gene>
    <name evidence="8" type="ORF">VB248_16260</name>
</gene>
<evidence type="ECO:0000256" key="3">
    <source>
        <dbReference type="ARBA" id="ARBA00022448"/>
    </source>
</evidence>
<keyword evidence="9" id="KW-1185">Reference proteome</keyword>
<dbReference type="Gene3D" id="2.40.420.20">
    <property type="match status" value="1"/>
</dbReference>
<dbReference type="RefSeq" id="WP_323297858.1">
    <property type="nucleotide sequence ID" value="NZ_JAYFUM010000020.1"/>
</dbReference>
<dbReference type="PROSITE" id="PS51257">
    <property type="entry name" value="PROKAR_LIPOPROTEIN"/>
    <property type="match status" value="1"/>
</dbReference>
<dbReference type="PANTHER" id="PTHR30469">
    <property type="entry name" value="MULTIDRUG RESISTANCE PROTEIN MDTA"/>
    <property type="match status" value="1"/>
</dbReference>
<organism evidence="8 9">
    <name type="scientific">Arcicella rigui</name>
    <dbReference type="NCBI Taxonomy" id="797020"/>
    <lineage>
        <taxon>Bacteria</taxon>
        <taxon>Pseudomonadati</taxon>
        <taxon>Bacteroidota</taxon>
        <taxon>Cytophagia</taxon>
        <taxon>Cytophagales</taxon>
        <taxon>Flectobacillaceae</taxon>
        <taxon>Arcicella</taxon>
    </lineage>
</organism>
<dbReference type="Gene3D" id="1.10.287.470">
    <property type="entry name" value="Helix hairpin bin"/>
    <property type="match status" value="1"/>
</dbReference>
<protein>
    <submittedName>
        <fullName evidence="8">Efflux RND transporter periplasmic adaptor subunit</fullName>
    </submittedName>
</protein>
<reference evidence="8 9" key="1">
    <citation type="submission" date="2023-12" db="EMBL/GenBank/DDBJ databases">
        <title>Novel species of the genus Arcicella isolated from rivers.</title>
        <authorList>
            <person name="Lu H."/>
        </authorList>
    </citation>
    <scope>NUCLEOTIDE SEQUENCE [LARGE SCALE GENOMIC DNA]</scope>
    <source>
        <strain evidence="8 9">KCTC 23307</strain>
    </source>
</reference>
<evidence type="ECO:0000313" key="8">
    <source>
        <dbReference type="EMBL" id="MEA5140704.1"/>
    </source>
</evidence>
<dbReference type="Gene3D" id="2.40.30.170">
    <property type="match status" value="1"/>
</dbReference>
<dbReference type="InterPro" id="IPR058624">
    <property type="entry name" value="MdtA-like_HH"/>
</dbReference>
<evidence type="ECO:0000259" key="7">
    <source>
        <dbReference type="Pfam" id="PF25967"/>
    </source>
</evidence>
<feature type="domain" description="CusB-like beta-barrel" evidence="6">
    <location>
        <begin position="199"/>
        <end position="270"/>
    </location>
</feature>
<dbReference type="Pfam" id="PF25967">
    <property type="entry name" value="RND-MFP_C"/>
    <property type="match status" value="1"/>
</dbReference>
<feature type="domain" description="Multidrug resistance protein MdtA-like C-terminal permuted SH3" evidence="7">
    <location>
        <begin position="275"/>
        <end position="333"/>
    </location>
</feature>
<dbReference type="Proteomes" id="UP001302949">
    <property type="component" value="Unassembled WGS sequence"/>
</dbReference>
<feature type="domain" description="Multidrug resistance protein MdtA-like alpha-helical hairpin" evidence="4">
    <location>
        <begin position="100"/>
        <end position="153"/>
    </location>
</feature>
<dbReference type="InterPro" id="IPR058625">
    <property type="entry name" value="MdtA-like_BSH"/>
</dbReference>
<evidence type="ECO:0000259" key="4">
    <source>
        <dbReference type="Pfam" id="PF25876"/>
    </source>
</evidence>
<sequence length="351" mass="37726">MKQKNTLSMLSVGASICLALSGCHSKKKQDSNKKEDQPAIVDVVIAKKQSISSTIEANGSIVANEFVELHPEVSGRVTYLNIPEGTTVAQGTILAKINDADLQAQLSKTKVQLELAEKTEKRLAKLLSVNGISQGEYDTALNQVNSLKADLAYTQVLIEKTVLKAPFSGVLGLRQISQGAYISPTTIVATIQQVNKLKVDFTIPEEYASVIRKGSVVEVEVEGQKDTRCKALVIAREPQVNQTTRNLLIRALLSNCTANPGTFAKVYFGAGASQNSILIPTNAIIPDDKDKKLVIVKDGKANYVVVETGVRKEGVVAITSGLSEGDSVVVDGVLFARPDKPVKVRSVKKDL</sequence>
<dbReference type="SUPFAM" id="SSF111369">
    <property type="entry name" value="HlyD-like secretion proteins"/>
    <property type="match status" value="1"/>
</dbReference>
<comment type="similarity">
    <text evidence="2">Belongs to the membrane fusion protein (MFP) (TC 8.A.1) family.</text>
</comment>